<keyword evidence="3" id="KW-1185">Reference proteome</keyword>
<evidence type="ECO:0000313" key="3">
    <source>
        <dbReference type="Proteomes" id="UP001604335"/>
    </source>
</evidence>
<dbReference type="NCBIfam" id="TIGR01550">
    <property type="entry name" value="DOC_P1"/>
    <property type="match status" value="1"/>
</dbReference>
<dbReference type="Gene3D" id="1.20.120.1870">
    <property type="entry name" value="Fic/DOC protein, Fido domain"/>
    <property type="match status" value="1"/>
</dbReference>
<dbReference type="EMBL" id="JAZAQF010000049">
    <property type="protein sequence ID" value="MFG3817622.1"/>
    <property type="molecule type" value="Genomic_DNA"/>
</dbReference>
<proteinExistence type="predicted"/>
<evidence type="ECO:0000313" key="2">
    <source>
        <dbReference type="EMBL" id="MFG3817622.1"/>
    </source>
</evidence>
<dbReference type="PROSITE" id="PS51459">
    <property type="entry name" value="FIDO"/>
    <property type="match status" value="1"/>
</dbReference>
<dbReference type="InterPro" id="IPR003812">
    <property type="entry name" value="Fido"/>
</dbReference>
<dbReference type="PANTHER" id="PTHR39426">
    <property type="entry name" value="HOMOLOGY TO DEATH-ON-CURING PROTEIN OF PHAGE P1"/>
    <property type="match status" value="1"/>
</dbReference>
<protein>
    <submittedName>
        <fullName evidence="2">Type II toxin-antitoxin system death-on-curing family toxin</fullName>
    </submittedName>
</protein>
<comment type="caution">
    <text evidence="2">The sequence shown here is derived from an EMBL/GenBank/DDBJ whole genome shotgun (WGS) entry which is preliminary data.</text>
</comment>
<dbReference type="Proteomes" id="UP001604335">
    <property type="component" value="Unassembled WGS sequence"/>
</dbReference>
<sequence>MRFLLVEDIIRIHEQVVARSGGSLGILNQAALESAMAQPQQSFSGIDLYEGLVDKAAALAFFLALNHPFIDGNKRVAYTAMEVFLVLNGYEVVASVDDSESTFLDLAAGRLTRQQLTEWLRQRISPYR</sequence>
<dbReference type="InterPro" id="IPR053737">
    <property type="entry name" value="Type_II_TA_Toxin"/>
</dbReference>
<dbReference type="SUPFAM" id="SSF140931">
    <property type="entry name" value="Fic-like"/>
    <property type="match status" value="1"/>
</dbReference>
<reference evidence="3" key="1">
    <citation type="journal article" date="2024" name="Algal Res.">
        <title>Biochemical, toxicological and genomic investigation of a high-biomass producing Limnothrix strain isolated from Italian shallow drinking water reservoir.</title>
        <authorList>
            <person name="Simonazzi M."/>
            <person name="Shishido T.K."/>
            <person name="Delbaje E."/>
            <person name="Wahlsten M."/>
            <person name="Fewer D.P."/>
            <person name="Sivonen K."/>
            <person name="Pezzolesi L."/>
            <person name="Pistocchi R."/>
        </authorList>
    </citation>
    <scope>NUCLEOTIDE SEQUENCE [LARGE SCALE GENOMIC DNA]</scope>
    <source>
        <strain evidence="3">LRLZ20PSL1</strain>
    </source>
</reference>
<dbReference type="RefSeq" id="WP_393012064.1">
    <property type="nucleotide sequence ID" value="NZ_JAZAQF010000049.1"/>
</dbReference>
<dbReference type="InterPro" id="IPR036597">
    <property type="entry name" value="Fido-like_dom_sf"/>
</dbReference>
<dbReference type="PIRSF" id="PIRSF018297">
    <property type="entry name" value="Doc"/>
    <property type="match status" value="1"/>
</dbReference>
<gene>
    <name evidence="2" type="ORF">VPK24_08230</name>
</gene>
<dbReference type="Pfam" id="PF02661">
    <property type="entry name" value="Fic"/>
    <property type="match status" value="1"/>
</dbReference>
<accession>A0ABW7C9V8</accession>
<feature type="domain" description="Fido" evidence="1">
    <location>
        <begin position="4"/>
        <end position="122"/>
    </location>
</feature>
<organism evidence="2 3">
    <name type="scientific">Limnothrix redekei LRLZ20PSL1</name>
    <dbReference type="NCBI Taxonomy" id="3112953"/>
    <lineage>
        <taxon>Bacteria</taxon>
        <taxon>Bacillati</taxon>
        <taxon>Cyanobacteriota</taxon>
        <taxon>Cyanophyceae</taxon>
        <taxon>Pseudanabaenales</taxon>
        <taxon>Pseudanabaenaceae</taxon>
        <taxon>Limnothrix</taxon>
    </lineage>
</organism>
<dbReference type="InterPro" id="IPR006440">
    <property type="entry name" value="Doc"/>
</dbReference>
<evidence type="ECO:0000259" key="1">
    <source>
        <dbReference type="PROSITE" id="PS51459"/>
    </source>
</evidence>
<dbReference type="PANTHER" id="PTHR39426:SF1">
    <property type="entry name" value="HOMOLOGY TO DEATH-ON-CURING PROTEIN OF PHAGE P1"/>
    <property type="match status" value="1"/>
</dbReference>
<name>A0ABW7C9V8_9CYAN</name>